<evidence type="ECO:0000256" key="1">
    <source>
        <dbReference type="ARBA" id="ARBA00022490"/>
    </source>
</evidence>
<sequence>MNDASPNLTTQKKVCALLLAGGAGTRMNGQDKGLLHWRERPMAHWVAEALSTVATPVLISANRSLEEYRLLGDVLQDSPDFKNQGPLAGLLSGMTEARKRGFDAVLVCPCDTPGIQPDVFQRLLTAWQQNPDLPVIAECDGRAHPLHGVYPVSLVGLLEAQLRGDNRRVMVFAETAGVKTLDCPDAAEAFKNKNRPEDLVS</sequence>
<keyword evidence="4" id="KW-0547">Nucleotide-binding</keyword>
<dbReference type="PANTHER" id="PTHR19136:SF81">
    <property type="entry name" value="MOLYBDENUM COFACTOR GUANYLYLTRANSFERASE"/>
    <property type="match status" value="1"/>
</dbReference>
<dbReference type="Pfam" id="PF12804">
    <property type="entry name" value="NTP_transf_3"/>
    <property type="match status" value="1"/>
</dbReference>
<keyword evidence="1" id="KW-0963">Cytoplasm</keyword>
<keyword evidence="2" id="KW-0808">Transferase</keyword>
<dbReference type="InterPro" id="IPR013482">
    <property type="entry name" value="Molybde_CF_guanTrfase"/>
</dbReference>
<proteinExistence type="inferred from homology"/>
<dbReference type="InterPro" id="IPR025877">
    <property type="entry name" value="MobA-like_NTP_Trfase"/>
</dbReference>
<protein>
    <recommendedName>
        <fullName evidence="8">MobA-like NTP transferase domain-containing protein</fullName>
    </recommendedName>
</protein>
<dbReference type="HAMAP" id="MF_00316">
    <property type="entry name" value="MobA"/>
    <property type="match status" value="1"/>
</dbReference>
<organism evidence="9">
    <name type="scientific">marine sediment metagenome</name>
    <dbReference type="NCBI Taxonomy" id="412755"/>
    <lineage>
        <taxon>unclassified sequences</taxon>
        <taxon>metagenomes</taxon>
        <taxon>ecological metagenomes</taxon>
    </lineage>
</organism>
<dbReference type="CDD" id="cd02503">
    <property type="entry name" value="MobA"/>
    <property type="match status" value="1"/>
</dbReference>
<evidence type="ECO:0000256" key="7">
    <source>
        <dbReference type="ARBA" id="ARBA00023150"/>
    </source>
</evidence>
<reference evidence="9" key="1">
    <citation type="journal article" date="2015" name="Nature">
        <title>Complex archaea that bridge the gap between prokaryotes and eukaryotes.</title>
        <authorList>
            <person name="Spang A."/>
            <person name="Saw J.H."/>
            <person name="Jorgensen S.L."/>
            <person name="Zaremba-Niedzwiedzka K."/>
            <person name="Martijn J."/>
            <person name="Lind A.E."/>
            <person name="van Eijk R."/>
            <person name="Schleper C."/>
            <person name="Guy L."/>
            <person name="Ettema T.J."/>
        </authorList>
    </citation>
    <scope>NUCLEOTIDE SEQUENCE</scope>
</reference>
<dbReference type="InterPro" id="IPR029044">
    <property type="entry name" value="Nucleotide-diphossugar_trans"/>
</dbReference>
<dbReference type="Gene3D" id="3.90.550.10">
    <property type="entry name" value="Spore Coat Polysaccharide Biosynthesis Protein SpsA, Chain A"/>
    <property type="match status" value="1"/>
</dbReference>
<accession>A0A0F9R5B3</accession>
<dbReference type="EMBL" id="LAZR01001144">
    <property type="protein sequence ID" value="KKN49914.1"/>
    <property type="molecule type" value="Genomic_DNA"/>
</dbReference>
<evidence type="ECO:0000259" key="8">
    <source>
        <dbReference type="Pfam" id="PF12804"/>
    </source>
</evidence>
<dbReference type="GO" id="GO:0046872">
    <property type="term" value="F:metal ion binding"/>
    <property type="evidence" value="ECO:0007669"/>
    <property type="project" value="UniProtKB-KW"/>
</dbReference>
<evidence type="ECO:0000256" key="5">
    <source>
        <dbReference type="ARBA" id="ARBA00022842"/>
    </source>
</evidence>
<gene>
    <name evidence="9" type="ORF">LCGC14_0637990</name>
</gene>
<evidence type="ECO:0000256" key="6">
    <source>
        <dbReference type="ARBA" id="ARBA00023134"/>
    </source>
</evidence>
<evidence type="ECO:0000313" key="9">
    <source>
        <dbReference type="EMBL" id="KKN49914.1"/>
    </source>
</evidence>
<keyword evidence="7" id="KW-0501">Molybdenum cofactor biosynthesis</keyword>
<keyword evidence="5" id="KW-0460">Magnesium</keyword>
<dbReference type="GO" id="GO:0006777">
    <property type="term" value="P:Mo-molybdopterin cofactor biosynthetic process"/>
    <property type="evidence" value="ECO:0007669"/>
    <property type="project" value="UniProtKB-KW"/>
</dbReference>
<dbReference type="NCBIfam" id="TIGR02665">
    <property type="entry name" value="molyb_mobA"/>
    <property type="match status" value="1"/>
</dbReference>
<keyword evidence="3" id="KW-0479">Metal-binding</keyword>
<dbReference type="PANTHER" id="PTHR19136">
    <property type="entry name" value="MOLYBDENUM COFACTOR GUANYLYLTRANSFERASE"/>
    <property type="match status" value="1"/>
</dbReference>
<feature type="domain" description="MobA-like NTP transferase" evidence="8">
    <location>
        <begin position="16"/>
        <end position="173"/>
    </location>
</feature>
<evidence type="ECO:0000256" key="2">
    <source>
        <dbReference type="ARBA" id="ARBA00022679"/>
    </source>
</evidence>
<dbReference type="GO" id="GO:0005525">
    <property type="term" value="F:GTP binding"/>
    <property type="evidence" value="ECO:0007669"/>
    <property type="project" value="UniProtKB-KW"/>
</dbReference>
<dbReference type="SUPFAM" id="SSF53448">
    <property type="entry name" value="Nucleotide-diphospho-sugar transferases"/>
    <property type="match status" value="1"/>
</dbReference>
<name>A0A0F9R5B3_9ZZZZ</name>
<dbReference type="AlphaFoldDB" id="A0A0F9R5B3"/>
<dbReference type="GO" id="GO:0016779">
    <property type="term" value="F:nucleotidyltransferase activity"/>
    <property type="evidence" value="ECO:0007669"/>
    <property type="project" value="TreeGrafter"/>
</dbReference>
<keyword evidence="6" id="KW-0342">GTP-binding</keyword>
<evidence type="ECO:0000256" key="4">
    <source>
        <dbReference type="ARBA" id="ARBA00022741"/>
    </source>
</evidence>
<comment type="caution">
    <text evidence="9">The sequence shown here is derived from an EMBL/GenBank/DDBJ whole genome shotgun (WGS) entry which is preliminary data.</text>
</comment>
<evidence type="ECO:0000256" key="3">
    <source>
        <dbReference type="ARBA" id="ARBA00022723"/>
    </source>
</evidence>